<evidence type="ECO:0000313" key="3">
    <source>
        <dbReference type="EMBL" id="RKR76253.1"/>
    </source>
</evidence>
<feature type="domain" description="N-acetyltransferase" evidence="2">
    <location>
        <begin position="6"/>
        <end position="93"/>
    </location>
</feature>
<keyword evidence="4" id="KW-1185">Reference proteome</keyword>
<evidence type="ECO:0000259" key="2">
    <source>
        <dbReference type="PROSITE" id="PS51729"/>
    </source>
</evidence>
<dbReference type="PROSITE" id="PS51729">
    <property type="entry name" value="GNAT_YJDJ"/>
    <property type="match status" value="1"/>
</dbReference>
<dbReference type="Gene3D" id="3.40.630.30">
    <property type="match status" value="1"/>
</dbReference>
<evidence type="ECO:0000313" key="4">
    <source>
        <dbReference type="Proteomes" id="UP000280008"/>
    </source>
</evidence>
<dbReference type="InterPro" id="IPR031165">
    <property type="entry name" value="GNAT_YJDJ"/>
</dbReference>
<comment type="caution">
    <text evidence="3">The sequence shown here is derived from an EMBL/GenBank/DDBJ whole genome shotgun (WGS) entry which is preliminary data.</text>
</comment>
<dbReference type="SUPFAM" id="SSF55729">
    <property type="entry name" value="Acyl-CoA N-acyltransferases (Nat)"/>
    <property type="match status" value="1"/>
</dbReference>
<dbReference type="CDD" id="cd04301">
    <property type="entry name" value="NAT_SF"/>
    <property type="match status" value="1"/>
</dbReference>
<organism evidence="3 4">
    <name type="scientific">Frondihabitans australicus</name>
    <dbReference type="NCBI Taxonomy" id="386892"/>
    <lineage>
        <taxon>Bacteria</taxon>
        <taxon>Bacillati</taxon>
        <taxon>Actinomycetota</taxon>
        <taxon>Actinomycetes</taxon>
        <taxon>Micrococcales</taxon>
        <taxon>Microbacteriaceae</taxon>
        <taxon>Frondihabitans</taxon>
    </lineage>
</organism>
<dbReference type="Proteomes" id="UP000280008">
    <property type="component" value="Unassembled WGS sequence"/>
</dbReference>
<feature type="domain" description="N-acetyltransferase" evidence="1">
    <location>
        <begin position="1"/>
        <end position="94"/>
    </location>
</feature>
<dbReference type="Pfam" id="PF14542">
    <property type="entry name" value="Acetyltransf_CG"/>
    <property type="match status" value="1"/>
</dbReference>
<protein>
    <submittedName>
        <fullName evidence="3">Uncharacterized protein</fullName>
    </submittedName>
</protein>
<dbReference type="AlphaFoldDB" id="A0A495IJV3"/>
<dbReference type="PANTHER" id="PTHR31435">
    <property type="entry name" value="PROTEIN NATD1"/>
    <property type="match status" value="1"/>
</dbReference>
<accession>A0A495IJV3</accession>
<proteinExistence type="predicted"/>
<sequence>MSVEVHNDEAQNQYTITADGEPVGFAVYQVSGGEIAFTHTEVNPKEQGKGYASQLVRYALDDVKASGTLRVVPACSYVATWVQNHPEYQELTRR</sequence>
<reference evidence="3 4" key="1">
    <citation type="submission" date="2018-10" db="EMBL/GenBank/DDBJ databases">
        <title>Sequencing the genomes of 1000 actinobacteria strains.</title>
        <authorList>
            <person name="Klenk H.-P."/>
        </authorList>
    </citation>
    <scope>NUCLEOTIDE SEQUENCE [LARGE SCALE GENOMIC DNA]</scope>
    <source>
        <strain evidence="3 4">DSM 17894</strain>
    </source>
</reference>
<dbReference type="PANTHER" id="PTHR31435:SF10">
    <property type="entry name" value="BSR4717 PROTEIN"/>
    <property type="match status" value="1"/>
</dbReference>
<evidence type="ECO:0000259" key="1">
    <source>
        <dbReference type="PROSITE" id="PS51186"/>
    </source>
</evidence>
<dbReference type="OrthoDB" id="5405911at2"/>
<dbReference type="RefSeq" id="WP_121371249.1">
    <property type="nucleotide sequence ID" value="NZ_RBKS01000001.1"/>
</dbReference>
<name>A0A495IJV3_9MICO</name>
<dbReference type="InterPro" id="IPR000182">
    <property type="entry name" value="GNAT_dom"/>
</dbReference>
<dbReference type="InterPro" id="IPR016181">
    <property type="entry name" value="Acyl_CoA_acyltransferase"/>
</dbReference>
<dbReference type="InterPro" id="IPR045057">
    <property type="entry name" value="Gcn5-rel_NAT"/>
</dbReference>
<dbReference type="EMBL" id="RBKS01000001">
    <property type="protein sequence ID" value="RKR76253.1"/>
    <property type="molecule type" value="Genomic_DNA"/>
</dbReference>
<gene>
    <name evidence="3" type="ORF">C8E83_3419</name>
</gene>
<dbReference type="PROSITE" id="PS51186">
    <property type="entry name" value="GNAT"/>
    <property type="match status" value="1"/>
</dbReference>
<dbReference type="GO" id="GO:0016747">
    <property type="term" value="F:acyltransferase activity, transferring groups other than amino-acyl groups"/>
    <property type="evidence" value="ECO:0007669"/>
    <property type="project" value="InterPro"/>
</dbReference>